<gene>
    <name evidence="9" type="ORF">L207DRAFT_491536</name>
</gene>
<organism evidence="9 10">
    <name type="scientific">Hyaloscypha variabilis (strain UAMH 11265 / GT02V1 / F)</name>
    <name type="common">Meliniomyces variabilis</name>
    <dbReference type="NCBI Taxonomy" id="1149755"/>
    <lineage>
        <taxon>Eukaryota</taxon>
        <taxon>Fungi</taxon>
        <taxon>Dikarya</taxon>
        <taxon>Ascomycota</taxon>
        <taxon>Pezizomycotina</taxon>
        <taxon>Leotiomycetes</taxon>
        <taxon>Helotiales</taxon>
        <taxon>Hyaloscyphaceae</taxon>
        <taxon>Hyaloscypha</taxon>
        <taxon>Hyaloscypha variabilis</taxon>
    </lineage>
</organism>
<dbReference type="Gene3D" id="4.10.240.10">
    <property type="entry name" value="Zn(2)-C6 fungal-type DNA-binding domain"/>
    <property type="match status" value="1"/>
</dbReference>
<dbReference type="GO" id="GO:0008270">
    <property type="term" value="F:zinc ion binding"/>
    <property type="evidence" value="ECO:0007669"/>
    <property type="project" value="InterPro"/>
</dbReference>
<dbReference type="InterPro" id="IPR001138">
    <property type="entry name" value="Zn2Cys6_DnaBD"/>
</dbReference>
<keyword evidence="4" id="KW-0238">DNA-binding</keyword>
<dbReference type="PROSITE" id="PS00463">
    <property type="entry name" value="ZN2_CY6_FUNGAL_1"/>
    <property type="match status" value="1"/>
</dbReference>
<protein>
    <recommendedName>
        <fullName evidence="8">Zn(2)-C6 fungal-type domain-containing protein</fullName>
    </recommendedName>
</protein>
<dbReference type="InterPro" id="IPR052360">
    <property type="entry name" value="Transcr_Regulatory_Proteins"/>
</dbReference>
<evidence type="ECO:0000256" key="3">
    <source>
        <dbReference type="ARBA" id="ARBA00023015"/>
    </source>
</evidence>
<dbReference type="Proteomes" id="UP000235786">
    <property type="component" value="Unassembled WGS sequence"/>
</dbReference>
<proteinExistence type="predicted"/>
<keyword evidence="6" id="KW-0539">Nucleus</keyword>
<dbReference type="OrthoDB" id="39175at2759"/>
<evidence type="ECO:0000256" key="2">
    <source>
        <dbReference type="ARBA" id="ARBA00022833"/>
    </source>
</evidence>
<dbReference type="InterPro" id="IPR036864">
    <property type="entry name" value="Zn2-C6_fun-type_DNA-bd_sf"/>
</dbReference>
<dbReference type="PROSITE" id="PS50048">
    <property type="entry name" value="ZN2_CY6_FUNGAL_2"/>
    <property type="match status" value="1"/>
</dbReference>
<keyword evidence="10" id="KW-1185">Reference proteome</keyword>
<keyword evidence="1" id="KW-0479">Metal-binding</keyword>
<dbReference type="AlphaFoldDB" id="A0A2J6RHD7"/>
<evidence type="ECO:0000313" key="10">
    <source>
        <dbReference type="Proteomes" id="UP000235786"/>
    </source>
</evidence>
<evidence type="ECO:0000256" key="5">
    <source>
        <dbReference type="ARBA" id="ARBA00023163"/>
    </source>
</evidence>
<dbReference type="Pfam" id="PF11951">
    <property type="entry name" value="Fungal_trans_2"/>
    <property type="match status" value="1"/>
</dbReference>
<reference evidence="9 10" key="1">
    <citation type="submission" date="2016-04" db="EMBL/GenBank/DDBJ databases">
        <title>A degradative enzymes factory behind the ericoid mycorrhizal symbiosis.</title>
        <authorList>
            <consortium name="DOE Joint Genome Institute"/>
            <person name="Martino E."/>
            <person name="Morin E."/>
            <person name="Grelet G."/>
            <person name="Kuo A."/>
            <person name="Kohler A."/>
            <person name="Daghino S."/>
            <person name="Barry K."/>
            <person name="Choi C."/>
            <person name="Cichocki N."/>
            <person name="Clum A."/>
            <person name="Copeland A."/>
            <person name="Hainaut M."/>
            <person name="Haridas S."/>
            <person name="Labutti K."/>
            <person name="Lindquist E."/>
            <person name="Lipzen A."/>
            <person name="Khouja H.-R."/>
            <person name="Murat C."/>
            <person name="Ohm R."/>
            <person name="Olson A."/>
            <person name="Spatafora J."/>
            <person name="Veneault-Fourrey C."/>
            <person name="Henrissat B."/>
            <person name="Grigoriev I."/>
            <person name="Martin F."/>
            <person name="Perotto S."/>
        </authorList>
    </citation>
    <scope>NUCLEOTIDE SEQUENCE [LARGE SCALE GENOMIC DNA]</scope>
    <source>
        <strain evidence="9 10">F</strain>
    </source>
</reference>
<sequence length="517" mass="58666">MNNISGDSQTGSEKSRTAEGEAGRNGASSGQPPQSPSLVKKRVKVYPEKTNRLRAWKPKTRSGCRTCKIRRVKCDETKPSCQRCTKFGVECDGYLNPTVPASAKKALLPSRSYPLHVSIQPMTALFRDQEEYQYWLYFRDEIAHDLSGHVPTKCWNYVVLQACNDSPTLRYLTVAIAALGKSKYCPGASRQHRQVAVTKYGQALRSMRQMIASSNDLETIRTTLIASLLIFSFESMHGSTEQAIEHAKASLKMMKKQLDTPNRKYSQIRRLSSIPGLEDEVLEVFVRLDNTIMSSILGDPYRPRYSYLDITFIDEHFYMPPSFTDLVEAKGYLEHFQFRAMPFLSHLTDTFMYGDKFACPVPEIAYEILDSQLKQWYRSFEPLFASALRPGDNNFIGAATVRCLALGTDISIQRVCLKAENRSKILFEAQAREIVDLTRRVLSDPRFKKSFSFDCGFVPALFIAIMICRNREIREEAIEVLRMAKGRVEVVWDASKVAELGEKMLKAEELGQTVLAI</sequence>
<dbReference type="Pfam" id="PF00172">
    <property type="entry name" value="Zn_clus"/>
    <property type="match status" value="1"/>
</dbReference>
<dbReference type="EMBL" id="KZ613948">
    <property type="protein sequence ID" value="PMD37933.1"/>
    <property type="molecule type" value="Genomic_DNA"/>
</dbReference>
<keyword evidence="5" id="KW-0804">Transcription</keyword>
<feature type="region of interest" description="Disordered" evidence="7">
    <location>
        <begin position="1"/>
        <end position="41"/>
    </location>
</feature>
<dbReference type="GO" id="GO:0003677">
    <property type="term" value="F:DNA binding"/>
    <property type="evidence" value="ECO:0007669"/>
    <property type="project" value="UniProtKB-KW"/>
</dbReference>
<name>A0A2J6RHD7_HYAVF</name>
<dbReference type="SMART" id="SM00066">
    <property type="entry name" value="GAL4"/>
    <property type="match status" value="1"/>
</dbReference>
<evidence type="ECO:0000256" key="1">
    <source>
        <dbReference type="ARBA" id="ARBA00022723"/>
    </source>
</evidence>
<evidence type="ECO:0000256" key="6">
    <source>
        <dbReference type="ARBA" id="ARBA00023242"/>
    </source>
</evidence>
<feature type="domain" description="Zn(2)-C6 fungal-type" evidence="8">
    <location>
        <begin position="63"/>
        <end position="91"/>
    </location>
</feature>
<dbReference type="InterPro" id="IPR021858">
    <property type="entry name" value="Fun_TF"/>
</dbReference>
<accession>A0A2J6RHD7</accession>
<feature type="compositionally biased region" description="Polar residues" evidence="7">
    <location>
        <begin position="1"/>
        <end position="12"/>
    </location>
</feature>
<evidence type="ECO:0000259" key="8">
    <source>
        <dbReference type="PROSITE" id="PS50048"/>
    </source>
</evidence>
<dbReference type="CDD" id="cd00067">
    <property type="entry name" value="GAL4"/>
    <property type="match status" value="1"/>
</dbReference>
<evidence type="ECO:0000313" key="9">
    <source>
        <dbReference type="EMBL" id="PMD37933.1"/>
    </source>
</evidence>
<dbReference type="SUPFAM" id="SSF57701">
    <property type="entry name" value="Zn2/Cys6 DNA-binding domain"/>
    <property type="match status" value="1"/>
</dbReference>
<keyword evidence="2" id="KW-0862">Zinc</keyword>
<dbReference type="GO" id="GO:0000981">
    <property type="term" value="F:DNA-binding transcription factor activity, RNA polymerase II-specific"/>
    <property type="evidence" value="ECO:0007669"/>
    <property type="project" value="InterPro"/>
</dbReference>
<evidence type="ECO:0000256" key="4">
    <source>
        <dbReference type="ARBA" id="ARBA00023125"/>
    </source>
</evidence>
<dbReference type="PANTHER" id="PTHR36206">
    <property type="entry name" value="ASPERCRYPTIN BIOSYNTHESIS CLUSTER-SPECIFIC TRANSCRIPTION REGULATOR ATNN-RELATED"/>
    <property type="match status" value="1"/>
</dbReference>
<feature type="compositionally biased region" description="Basic and acidic residues" evidence="7">
    <location>
        <begin position="13"/>
        <end position="22"/>
    </location>
</feature>
<dbReference type="PANTHER" id="PTHR36206:SF4">
    <property type="entry name" value="HYPOTHETICAL CONSERVED PROTEIN (EUROFUNG)-RELATED"/>
    <property type="match status" value="1"/>
</dbReference>
<evidence type="ECO:0000256" key="7">
    <source>
        <dbReference type="SAM" id="MobiDB-lite"/>
    </source>
</evidence>
<keyword evidence="3" id="KW-0805">Transcription regulation</keyword>